<dbReference type="InterPro" id="IPR012338">
    <property type="entry name" value="Beta-lactam/transpept-like"/>
</dbReference>
<gene>
    <name evidence="3" type="ORF">JV38_22295</name>
    <name evidence="4" type="ORF">KU73_21955</name>
</gene>
<evidence type="ECO:0000313" key="4">
    <source>
        <dbReference type="EMBL" id="KGA26339.1"/>
    </source>
</evidence>
<dbReference type="RefSeq" id="WP_005974581.1">
    <property type="nucleotide sequence ID" value="NZ_JQHP01000019.1"/>
</dbReference>
<reference evidence="5 6" key="1">
    <citation type="submission" date="2014-08" db="EMBL/GenBank/DDBJ databases">
        <title>Genome sequences of NCPPB Pectobacterium isolates.</title>
        <authorList>
            <person name="Glover R.H."/>
            <person name="Sapp M."/>
            <person name="Elphinstone J."/>
        </authorList>
    </citation>
    <scope>NUCLEOTIDE SEQUENCE [LARGE SCALE GENOMIC DNA]</scope>
    <source>
        <strain evidence="3 5">NCPPB 3701</strain>
        <strain evidence="4 6">NCPPB3702</strain>
    </source>
</reference>
<proteinExistence type="predicted"/>
<dbReference type="EMBL" id="JQHP01000019">
    <property type="protein sequence ID" value="KFX01454.1"/>
    <property type="molecule type" value="Genomic_DNA"/>
</dbReference>
<dbReference type="Pfam" id="PF10062">
    <property type="entry name" value="DUF2300"/>
    <property type="match status" value="2"/>
</dbReference>
<feature type="domain" description="DUF2300" evidence="2">
    <location>
        <begin position="411"/>
        <end position="530"/>
    </location>
</feature>
<name>A0AAW3EB34_9GAMM</name>
<dbReference type="InterPro" id="IPR018748">
    <property type="entry name" value="DUF2300_secreted"/>
</dbReference>
<dbReference type="Proteomes" id="UP000029257">
    <property type="component" value="Unassembled WGS sequence"/>
</dbReference>
<dbReference type="InterPro" id="IPR013693">
    <property type="entry name" value="SpoIID/LytB_N"/>
</dbReference>
<dbReference type="AlphaFoldDB" id="A0AAW3EB34"/>
<evidence type="ECO:0000313" key="3">
    <source>
        <dbReference type="EMBL" id="KFX01454.1"/>
    </source>
</evidence>
<feature type="domain" description="DUF2300" evidence="2">
    <location>
        <begin position="84"/>
        <end position="204"/>
    </location>
</feature>
<dbReference type="SUPFAM" id="SSF56601">
    <property type="entry name" value="beta-lactamase/transpeptidase-like"/>
    <property type="match status" value="1"/>
</dbReference>
<evidence type="ECO:0000259" key="2">
    <source>
        <dbReference type="Pfam" id="PF10062"/>
    </source>
</evidence>
<dbReference type="Pfam" id="PF08486">
    <property type="entry name" value="SpoIID"/>
    <property type="match status" value="1"/>
</dbReference>
<evidence type="ECO:0008006" key="7">
    <source>
        <dbReference type="Google" id="ProtNLM"/>
    </source>
</evidence>
<sequence length="547" mass="61621">MFRWLWLLWLIPVAAFSAEPKLELALREGQQYILLTLSPSRQFAQQPLPSELTTPLGSVWKLFVYAYLVDTQQQESDYLCNGSQPQEEVYCCETGKTIARDRALVQSCGLYFSPQRLQLDQQQWASYWQRQHSPGWLQDLSQLQPDTRVPVSQLLAVLAALPAQQQARNVLLDLLLTADGNLAGALGSRLRVKTWSWLDDEHPEQRQGGFAGWLNDGTPVWARGAGTSKIVLQNYAEVLNNRLPQAPPIDHNVCVVVKLFDRYPIATLRRIGEQTLVSAGVLQGKYQVEFRNGNRLNIESHGELILQQEAGDFTLTARLDREEYIARVLQREAAAQPVEAAKALAVAIRSYLLQNASRSGDCLLMADSSASQRVAPTPALPAALNVAAWTADLVLAGAPVNYHLDQAGNNRLSWQLAVSQAQQGMRYDAILAQAFPRASLGRWDKPEILCQPMPEAETWLATQQQRWREKLNSEPGYTPLQKFTVCRLLSGKPHVDRMYGRIYVRDLYSLQDRLDLTHEYLHLAFAAHPNGQDEVFVEQLARHLLLE</sequence>
<evidence type="ECO:0000313" key="5">
    <source>
        <dbReference type="Proteomes" id="UP000029257"/>
    </source>
</evidence>
<protein>
    <recommendedName>
        <fullName evidence="7">DUF2300 domain-containing protein</fullName>
    </recommendedName>
</protein>
<dbReference type="EMBL" id="JQOH01000018">
    <property type="protein sequence ID" value="KGA26339.1"/>
    <property type="molecule type" value="Genomic_DNA"/>
</dbReference>
<evidence type="ECO:0000259" key="1">
    <source>
        <dbReference type="Pfam" id="PF08486"/>
    </source>
</evidence>
<accession>A0AAW3EB34</accession>
<evidence type="ECO:0000313" key="6">
    <source>
        <dbReference type="Proteomes" id="UP000029436"/>
    </source>
</evidence>
<feature type="domain" description="Sporulation stage II protein D amidase enhancer LytB N-terminal" evidence="1">
    <location>
        <begin position="311"/>
        <end position="358"/>
    </location>
</feature>
<organism evidence="3 5">
    <name type="scientific">Pectobacterium wasabiae</name>
    <dbReference type="NCBI Taxonomy" id="55208"/>
    <lineage>
        <taxon>Bacteria</taxon>
        <taxon>Pseudomonadati</taxon>
        <taxon>Pseudomonadota</taxon>
        <taxon>Gammaproteobacteria</taxon>
        <taxon>Enterobacterales</taxon>
        <taxon>Pectobacteriaceae</taxon>
        <taxon>Pectobacterium</taxon>
    </lineage>
</organism>
<dbReference type="Proteomes" id="UP000029436">
    <property type="component" value="Unassembled WGS sequence"/>
</dbReference>
<comment type="caution">
    <text evidence="3">The sequence shown here is derived from an EMBL/GenBank/DDBJ whole genome shotgun (WGS) entry which is preliminary data.</text>
</comment>
<keyword evidence="6" id="KW-1185">Reference proteome</keyword>